<evidence type="ECO:0000313" key="7">
    <source>
        <dbReference type="Proteomes" id="UP000029067"/>
    </source>
</evidence>
<feature type="transmembrane region" description="Helical" evidence="5">
    <location>
        <begin position="392"/>
        <end position="413"/>
    </location>
</feature>
<reference evidence="6 7" key="1">
    <citation type="submission" date="2014-03" db="EMBL/GenBank/DDBJ databases">
        <title>Genomics of Bifidobacteria.</title>
        <authorList>
            <person name="Ventura M."/>
            <person name="Milani C."/>
            <person name="Lugli G.A."/>
        </authorList>
    </citation>
    <scope>NUCLEOTIDE SEQUENCE [LARGE SCALE GENOMIC DNA]</scope>
    <source>
        <strain evidence="6 7">LMG 10738</strain>
    </source>
</reference>
<dbReference type="GO" id="GO:0016020">
    <property type="term" value="C:membrane"/>
    <property type="evidence" value="ECO:0007669"/>
    <property type="project" value="UniProtKB-SubCell"/>
</dbReference>
<feature type="transmembrane region" description="Helical" evidence="5">
    <location>
        <begin position="300"/>
        <end position="318"/>
    </location>
</feature>
<organism evidence="6 7">
    <name type="scientific">Bifidobacterium cuniculi</name>
    <dbReference type="NCBI Taxonomy" id="1688"/>
    <lineage>
        <taxon>Bacteria</taxon>
        <taxon>Bacillati</taxon>
        <taxon>Actinomycetota</taxon>
        <taxon>Actinomycetes</taxon>
        <taxon>Bifidobacteriales</taxon>
        <taxon>Bifidobacteriaceae</taxon>
        <taxon>Bifidobacterium</taxon>
    </lineage>
</organism>
<dbReference type="InterPro" id="IPR002797">
    <property type="entry name" value="Polysacc_synth"/>
</dbReference>
<feature type="transmembrane region" description="Helical" evidence="5">
    <location>
        <begin position="457"/>
        <end position="475"/>
    </location>
</feature>
<dbReference type="eggNOG" id="COG2244">
    <property type="taxonomic scope" value="Bacteria"/>
</dbReference>
<name>A0A087ARN5_9BIFI</name>
<dbReference type="RefSeq" id="WP_081895630.1">
    <property type="nucleotide sequence ID" value="NZ_JGYV01000016.1"/>
</dbReference>
<evidence type="ECO:0000256" key="2">
    <source>
        <dbReference type="ARBA" id="ARBA00022692"/>
    </source>
</evidence>
<feature type="transmembrane region" description="Helical" evidence="5">
    <location>
        <begin position="54"/>
        <end position="77"/>
    </location>
</feature>
<dbReference type="EMBL" id="JGYV01000016">
    <property type="protein sequence ID" value="KFI61435.1"/>
    <property type="molecule type" value="Genomic_DNA"/>
</dbReference>
<feature type="transmembrane region" description="Helical" evidence="5">
    <location>
        <begin position="221"/>
        <end position="238"/>
    </location>
</feature>
<feature type="transmembrane region" description="Helical" evidence="5">
    <location>
        <begin position="338"/>
        <end position="361"/>
    </location>
</feature>
<dbReference type="OrthoDB" id="103403at2"/>
<feature type="transmembrane region" description="Helical" evidence="5">
    <location>
        <begin position="98"/>
        <end position="119"/>
    </location>
</feature>
<dbReference type="InterPro" id="IPR052556">
    <property type="entry name" value="PolySynth_Transporter"/>
</dbReference>
<dbReference type="STRING" id="1688.BCUN_1978"/>
<feature type="transmembrane region" description="Helical" evidence="5">
    <location>
        <begin position="154"/>
        <end position="175"/>
    </location>
</feature>
<evidence type="ECO:0000256" key="4">
    <source>
        <dbReference type="ARBA" id="ARBA00023136"/>
    </source>
</evidence>
<dbReference type="Pfam" id="PF01943">
    <property type="entry name" value="Polysacc_synt"/>
    <property type="match status" value="1"/>
</dbReference>
<keyword evidence="3 5" id="KW-1133">Transmembrane helix</keyword>
<dbReference type="Proteomes" id="UP000029067">
    <property type="component" value="Unassembled WGS sequence"/>
</dbReference>
<evidence type="ECO:0000256" key="3">
    <source>
        <dbReference type="ARBA" id="ARBA00022989"/>
    </source>
</evidence>
<keyword evidence="4 5" id="KW-0472">Membrane</keyword>
<feature type="transmembrane region" description="Helical" evidence="5">
    <location>
        <begin position="425"/>
        <end position="445"/>
    </location>
</feature>
<feature type="transmembrane region" description="Helical" evidence="5">
    <location>
        <begin position="21"/>
        <end position="42"/>
    </location>
</feature>
<feature type="transmembrane region" description="Helical" evidence="5">
    <location>
        <begin position="368"/>
        <end position="386"/>
    </location>
</feature>
<feature type="transmembrane region" description="Helical" evidence="5">
    <location>
        <begin position="181"/>
        <end position="201"/>
    </location>
</feature>
<comment type="subcellular location">
    <subcellularLocation>
        <location evidence="1">Membrane</location>
        <topology evidence="1">Multi-pass membrane protein</topology>
    </subcellularLocation>
</comment>
<dbReference type="CDD" id="cd13128">
    <property type="entry name" value="MATE_Wzx_like"/>
    <property type="match status" value="1"/>
</dbReference>
<keyword evidence="7" id="KW-1185">Reference proteome</keyword>
<evidence type="ECO:0000256" key="1">
    <source>
        <dbReference type="ARBA" id="ARBA00004141"/>
    </source>
</evidence>
<proteinExistence type="predicted"/>
<feature type="transmembrane region" description="Helical" evidence="5">
    <location>
        <begin position="125"/>
        <end position="147"/>
    </location>
</feature>
<accession>A0A087ARN5</accession>
<dbReference type="AlphaFoldDB" id="A0A087ARN5"/>
<comment type="caution">
    <text evidence="6">The sequence shown here is derived from an EMBL/GenBank/DDBJ whole genome shotgun (WGS) entry which is preliminary data.</text>
</comment>
<protein>
    <submittedName>
        <fullName evidence="6">Putative LPS biosynthesis related flippase</fullName>
    </submittedName>
</protein>
<keyword evidence="2 5" id="KW-0812">Transmembrane</keyword>
<evidence type="ECO:0000313" key="6">
    <source>
        <dbReference type="EMBL" id="KFI61435.1"/>
    </source>
</evidence>
<gene>
    <name evidence="6" type="ORF">BCUN_1978</name>
</gene>
<dbReference type="PANTHER" id="PTHR43424:SF1">
    <property type="entry name" value="LOCUS PUTATIVE PROTEIN 1-RELATED"/>
    <property type="match status" value="1"/>
</dbReference>
<sequence length="492" mass="53864">MENQPATTQKKTKMPSLTRNAMLNSTKTVMSMVFPLITFPYVSRILGAANIGKVNYAQSIVSYFALFAALGIADYAVREGSRIRDDPARLTRFARQIFTINLITSAIAYVAFVVVVFAIPSLHAYLALLVIMSLNIGFTTIGVDWLYSIYEDYLYLSVRTIAVQFVSIILMFIFVHTPSDYVIYAGITVFASSAANVWGFIHARKYSTLKPTATTDFKRHIGPLMALFTNNVAIAIYGNAGTTFVGAMLGDVQVGLYSVAMKIYMIVKRVINSVTVVSLPRLSYLAENDRHGFTSLLNRLFNTIVIVAFPATILLYTLREPIVLIISGRDYIDAVPLLGVIAFALLMATPNALLASAVLIPLRRERKVALATTLGAVVNIVLDLVLIPHFGTMAACYSILAAEFTVFSVGAACSRDVLRRLRIGAALVHAVIGCALIVGADLLMNRYVAFGNPVVDLLVRGLTYGAIYAIVLAVTKDESGRFLLNKVLRRRK</sequence>
<evidence type="ECO:0000256" key="5">
    <source>
        <dbReference type="SAM" id="Phobius"/>
    </source>
</evidence>
<dbReference type="PANTHER" id="PTHR43424">
    <property type="entry name" value="LOCUS PUTATIVE PROTEIN 1-RELATED"/>
    <property type="match status" value="1"/>
</dbReference>